<gene>
    <name evidence="6" type="ORF">VP02_27730</name>
</gene>
<dbReference type="InterPro" id="IPR000847">
    <property type="entry name" value="LysR_HTH_N"/>
</dbReference>
<dbReference type="PANTHER" id="PTHR30537">
    <property type="entry name" value="HTH-TYPE TRANSCRIPTIONAL REGULATOR"/>
    <property type="match status" value="1"/>
</dbReference>
<feature type="domain" description="HTH lysR-type" evidence="5">
    <location>
        <begin position="1"/>
        <end position="59"/>
    </location>
</feature>
<dbReference type="InterPro" id="IPR036390">
    <property type="entry name" value="WH_DNA-bd_sf"/>
</dbReference>
<dbReference type="SUPFAM" id="SSF53850">
    <property type="entry name" value="Periplasmic binding protein-like II"/>
    <property type="match status" value="1"/>
</dbReference>
<dbReference type="Gene3D" id="3.40.190.290">
    <property type="match status" value="1"/>
</dbReference>
<dbReference type="InterPro" id="IPR005119">
    <property type="entry name" value="LysR_subst-bd"/>
</dbReference>
<keyword evidence="3" id="KW-0238">DNA-binding</keyword>
<dbReference type="InterPro" id="IPR058163">
    <property type="entry name" value="LysR-type_TF_proteobact-type"/>
</dbReference>
<dbReference type="AlphaFoldDB" id="A0A0F4XGY1"/>
<dbReference type="Proteomes" id="UP000033662">
    <property type="component" value="Unassembled WGS sequence"/>
</dbReference>
<dbReference type="PANTHER" id="PTHR30537:SF80">
    <property type="entry name" value="TRANSCRIPTIONAL REGULATOR"/>
    <property type="match status" value="1"/>
</dbReference>
<dbReference type="InterPro" id="IPR036388">
    <property type="entry name" value="WH-like_DNA-bd_sf"/>
</dbReference>
<dbReference type="OrthoDB" id="9786526at2"/>
<comment type="similarity">
    <text evidence="1">Belongs to the LysR transcriptional regulatory family.</text>
</comment>
<evidence type="ECO:0000256" key="2">
    <source>
        <dbReference type="ARBA" id="ARBA00023015"/>
    </source>
</evidence>
<accession>A0A0F4XGY1</accession>
<dbReference type="CDD" id="cd08422">
    <property type="entry name" value="PBP2_CrgA_like"/>
    <property type="match status" value="1"/>
</dbReference>
<dbReference type="FunFam" id="1.10.10.10:FF:000001">
    <property type="entry name" value="LysR family transcriptional regulator"/>
    <property type="match status" value="1"/>
</dbReference>
<comment type="caution">
    <text evidence="6">The sequence shown here is derived from an EMBL/GenBank/DDBJ whole genome shotgun (WGS) entry which is preliminary data.</text>
</comment>
<dbReference type="EMBL" id="JZXC01000040">
    <property type="protein sequence ID" value="KKA04473.1"/>
    <property type="molecule type" value="Genomic_DNA"/>
</dbReference>
<dbReference type="Pfam" id="PF03466">
    <property type="entry name" value="LysR_substrate"/>
    <property type="match status" value="1"/>
</dbReference>
<evidence type="ECO:0000256" key="3">
    <source>
        <dbReference type="ARBA" id="ARBA00023125"/>
    </source>
</evidence>
<dbReference type="FunFam" id="3.40.190.290:FF:000001">
    <property type="entry name" value="Transcriptional regulator, LysR family"/>
    <property type="match status" value="1"/>
</dbReference>
<evidence type="ECO:0000313" key="6">
    <source>
        <dbReference type="EMBL" id="KKA04473.1"/>
    </source>
</evidence>
<sequence length="292" mass="32165">MDLFDAMQVFVRVVERGSFSAVARELNLGQPAVSKQIRALEQHLGGALFARSTRHLALTDQGQRFYAESKDILASLDAARLSFASGQEQIAGLLRVAAPVSFGRLCIAPLVGEFLARHPQLRIDLRLSDQNEDVLKENIDLAIRIGVVKSEGLVAISLGDSPRRVYASPAYLQQHGTPLAPADLAGHNCLAFTLLEHYDVWRFDQDGRQHSVTIKGNVTCNSSEAIREMVLSGLGVSLSPQWLFAADVRQGTVCTVLADYQPLALPISALFSQDRRRSARTRAFVDFLRERL</sequence>
<evidence type="ECO:0000256" key="4">
    <source>
        <dbReference type="ARBA" id="ARBA00023163"/>
    </source>
</evidence>
<dbReference type="PATRIC" id="fig|132476.4.peg.4942"/>
<dbReference type="SUPFAM" id="SSF46785">
    <property type="entry name" value="Winged helix' DNA-binding domain"/>
    <property type="match status" value="1"/>
</dbReference>
<name>A0A0F4XGY1_9PSED</name>
<dbReference type="GO" id="GO:0003700">
    <property type="term" value="F:DNA-binding transcription factor activity"/>
    <property type="evidence" value="ECO:0007669"/>
    <property type="project" value="InterPro"/>
</dbReference>
<evidence type="ECO:0000256" key="1">
    <source>
        <dbReference type="ARBA" id="ARBA00009437"/>
    </source>
</evidence>
<dbReference type="Pfam" id="PF00126">
    <property type="entry name" value="HTH_1"/>
    <property type="match status" value="1"/>
</dbReference>
<evidence type="ECO:0000313" key="7">
    <source>
        <dbReference type="Proteomes" id="UP000033662"/>
    </source>
</evidence>
<reference evidence="6 7" key="1">
    <citation type="submission" date="2015-03" db="EMBL/GenBank/DDBJ databases">
        <title>Pseudomonas fluorescens 1855-344 Genome sequencing and assembly.</title>
        <authorList>
            <person name="Eng W.W.H."/>
            <person name="Gan H.M."/>
            <person name="Savka M.A."/>
        </authorList>
    </citation>
    <scope>NUCLEOTIDE SEQUENCE [LARGE SCALE GENOMIC DNA]</scope>
    <source>
        <strain evidence="6 7">1855-344</strain>
    </source>
</reference>
<evidence type="ECO:0000259" key="5">
    <source>
        <dbReference type="PROSITE" id="PS50931"/>
    </source>
</evidence>
<keyword evidence="4" id="KW-0804">Transcription</keyword>
<protein>
    <submittedName>
        <fullName evidence="6">LysR family transcriptional regulator</fullName>
    </submittedName>
</protein>
<dbReference type="GO" id="GO:0003677">
    <property type="term" value="F:DNA binding"/>
    <property type="evidence" value="ECO:0007669"/>
    <property type="project" value="UniProtKB-KW"/>
</dbReference>
<dbReference type="PRINTS" id="PR00039">
    <property type="entry name" value="HTHLYSR"/>
</dbReference>
<dbReference type="Gene3D" id="1.10.10.10">
    <property type="entry name" value="Winged helix-like DNA-binding domain superfamily/Winged helix DNA-binding domain"/>
    <property type="match status" value="1"/>
</dbReference>
<proteinExistence type="inferred from homology"/>
<organism evidence="6 7">
    <name type="scientific">Pseudomonas kilonensis</name>
    <dbReference type="NCBI Taxonomy" id="132476"/>
    <lineage>
        <taxon>Bacteria</taxon>
        <taxon>Pseudomonadati</taxon>
        <taxon>Pseudomonadota</taxon>
        <taxon>Gammaproteobacteria</taxon>
        <taxon>Pseudomonadales</taxon>
        <taxon>Pseudomonadaceae</taxon>
        <taxon>Pseudomonas</taxon>
    </lineage>
</organism>
<dbReference type="PROSITE" id="PS50931">
    <property type="entry name" value="HTH_LYSR"/>
    <property type="match status" value="1"/>
</dbReference>
<keyword evidence="2" id="KW-0805">Transcription regulation</keyword>